<name>A0A646HK93_9BACT</name>
<protein>
    <submittedName>
        <fullName evidence="1">Uncharacterized protein</fullName>
    </submittedName>
</protein>
<organism evidence="1 2">
    <name type="scientific">Segatella copri</name>
    <dbReference type="NCBI Taxonomy" id="165179"/>
    <lineage>
        <taxon>Bacteria</taxon>
        <taxon>Pseudomonadati</taxon>
        <taxon>Bacteroidota</taxon>
        <taxon>Bacteroidia</taxon>
        <taxon>Bacteroidales</taxon>
        <taxon>Prevotellaceae</taxon>
        <taxon>Segatella</taxon>
    </lineage>
</organism>
<gene>
    <name evidence="1" type="ORF">F7D59_12605</name>
</gene>
<dbReference type="EMBL" id="VZBQ01000130">
    <property type="protein sequence ID" value="MQN90660.1"/>
    <property type="molecule type" value="Genomic_DNA"/>
</dbReference>
<comment type="caution">
    <text evidence="1">The sequence shown here is derived from an EMBL/GenBank/DDBJ whole genome shotgun (WGS) entry which is preliminary data.</text>
</comment>
<proteinExistence type="predicted"/>
<evidence type="ECO:0000313" key="1">
    <source>
        <dbReference type="EMBL" id="MQN90660.1"/>
    </source>
</evidence>
<dbReference type="Pfam" id="PF13289">
    <property type="entry name" value="SIR2_2"/>
    <property type="match status" value="1"/>
</dbReference>
<reference evidence="2" key="1">
    <citation type="submission" date="2019-09" db="EMBL/GenBank/DDBJ databases">
        <title>Distinct polysaccharide growth profiles of human intestinal Prevotella copri isolates.</title>
        <authorList>
            <person name="Fehlner-Peach H."/>
            <person name="Magnabosco C."/>
            <person name="Raghavan V."/>
            <person name="Scher J.U."/>
            <person name="Tett A."/>
            <person name="Cox L.M."/>
            <person name="Gottsegen C."/>
            <person name="Watters A."/>
            <person name="Wiltshire- Gordon J.D."/>
            <person name="Segata N."/>
            <person name="Bonneau R."/>
            <person name="Littman D.R."/>
        </authorList>
    </citation>
    <scope>NUCLEOTIDE SEQUENCE [LARGE SCALE GENOMIC DNA]</scope>
    <source>
        <strain evidence="2">iP54</strain>
    </source>
</reference>
<dbReference type="AlphaFoldDB" id="A0A646HK93"/>
<dbReference type="Proteomes" id="UP000420635">
    <property type="component" value="Unassembled WGS sequence"/>
</dbReference>
<evidence type="ECO:0000313" key="2">
    <source>
        <dbReference type="Proteomes" id="UP000420635"/>
    </source>
</evidence>
<sequence length="1249" mass="148041">MLMDNNKNYIRKIGSDIHSMSFIIGAGFSKNISDKYLTWGELLKDMILEMYAKEMRSGYMNEWEIIDKYGYLSIASEYIRRKGYHEAIDVYIEQRTPVLICNDEEGKYDLKLGKEVLKDVDVSLHRTLLNMKVKNIYTFNYDNALDVYRDLTYTSERARKIRQSDSNLKQIDELQSKVASLKSDLESLKDHSSDEYKISDLKEDLEKRYEEIVSNPVAQRVYDFQDCKGKTKKEILDEVYNATSLYRQQILESVIQWNTHKQDAYFVVKKSGDITIGDARRNIFKLHGSLRTLDIMDEHIDYGFDYDNHTQYIIAQEDYDSYNQKHEAFVDLMRISLLKDAYCIIGFSCDDPNFLLWINWVKDIVDREAAANKEENFWNKYFINVDNEELDPDKKLLLHNHYIRIVDLYKVYPTASDRKERLLAFFDDINKMQTAKSITNDFWEHFDFNSNNSLQEKNTVVYDKKKIDKVWNLTKDNPFSFLSKPFEYYRFYFLERIRNVIKTRLMDESICKSFLMAVNQDNLPLDIILDDDEVAYISDFVSSIDDISLKKCNKLLIEEGQVLNNTWIADESDKTDQSVLNQVIQCLFNFDFEKCYKLIKHWTPQSQYYQTIRFMIQASLRRKVKVEELENILTVHESHKYNNDQEYMVALELPLGLHEYFWGDKNFNAKSEAIQSKIEEIVSKNKDVMRLSDYFTRLQKELRKEEKVKPLGRSGRTMTFGSSDSVTLGAIRILQVLVKLGFVTRNMFARWFSNENVYRIVERLYTCYPYPCLYLASLCTNKDFSRRVAQLYCFSSSEAIQNALPDIFVKILRACSSEYLSEERKNTLYIYATAFIKCVHPKHWRKEFMTLYKKQNLGNRNEREFYETKYSFAQQAVVYMNDASFSHEIIDSILDKGADITHNDNVLLIAATKNIKELSKEQIRKVYFLMDNTKNEPQVFILFNMRNFIPKRKFYDWLEHLDKKLLKSPSLILAVCHVARQCKRFENLALSLLEESDYLWSTGINEQDGHIVVSGTQAIDVDTFDRDIRIIGDAEIKAFNLIKTELALLEKAQQSRFYEDCFQDWSTEVYSMKLFLVRHYNTFEDSKEVDELIKKCEHLYFRISGQNSLQEKLIHQESYKVEEGITELMKGVRTYGINHFLLEYEIIANLIMQHCTQALDMCIRHFSWAVTYKKYQKFFVSHNFQTTVLLILRVYKPYFMGKNMEEWNLNVDKNVVEANMIKMNKWLKEFGLTDSDWNNYQPIYFYNEQ</sequence>
<accession>A0A646HK93</accession>